<dbReference type="InterPro" id="IPR038536">
    <property type="entry name" value="Alkyl/aryl-sulf_dimr_sf"/>
</dbReference>
<keyword evidence="1" id="KW-0732">Signal</keyword>
<reference evidence="3 4" key="1">
    <citation type="submission" date="2015-10" db="EMBL/GenBank/DDBJ databases">
        <title>Metagenome-Assembled Genomes uncover a global brackish microbiome.</title>
        <authorList>
            <person name="Hugerth L.W."/>
            <person name="Larsson J."/>
            <person name="Alneberg J."/>
            <person name="Lindh M.V."/>
            <person name="Legrand C."/>
            <person name="Pinhassi J."/>
            <person name="Andersson A.F."/>
        </authorList>
    </citation>
    <scope>NUCLEOTIDE SEQUENCE [LARGE SCALE GENOMIC DNA]</scope>
    <source>
        <strain evidence="3">BACL22 MAG-120619-bin3</strain>
    </source>
</reference>
<dbReference type="SUPFAM" id="SSF56281">
    <property type="entry name" value="Metallo-hydrolase/oxidoreductase"/>
    <property type="match status" value="1"/>
</dbReference>
<dbReference type="EMBL" id="LICD01000129">
    <property type="protein sequence ID" value="KRO79954.1"/>
    <property type="molecule type" value="Genomic_DNA"/>
</dbReference>
<evidence type="ECO:0000313" key="3">
    <source>
        <dbReference type="EMBL" id="KRO79954.1"/>
    </source>
</evidence>
<protein>
    <recommendedName>
        <fullName evidence="2">Metallo-beta-lactamase domain-containing protein</fullName>
    </recommendedName>
</protein>
<accession>A0A0R2T3F7</accession>
<dbReference type="Pfam" id="PF00753">
    <property type="entry name" value="Lactamase_B"/>
    <property type="match status" value="1"/>
</dbReference>
<dbReference type="AlphaFoldDB" id="A0A0R2T3F7"/>
<dbReference type="InterPro" id="IPR001279">
    <property type="entry name" value="Metallo-B-lactamas"/>
</dbReference>
<evidence type="ECO:0000313" key="4">
    <source>
        <dbReference type="Proteomes" id="UP000051242"/>
    </source>
</evidence>
<dbReference type="Pfam" id="PF14863">
    <property type="entry name" value="Alkyl_sulf_dimr"/>
    <property type="match status" value="1"/>
</dbReference>
<dbReference type="Gene3D" id="3.60.15.30">
    <property type="entry name" value="Metallo-beta-lactamase domain"/>
    <property type="match status" value="1"/>
</dbReference>
<organism evidence="3 4">
    <name type="scientific">OM182 bacterium BACL3 MAG-120619-bin3</name>
    <dbReference type="NCBI Taxonomy" id="1655593"/>
    <lineage>
        <taxon>Bacteria</taxon>
        <taxon>Pseudomonadati</taxon>
        <taxon>Pseudomonadota</taxon>
        <taxon>Gammaproteobacteria</taxon>
        <taxon>OMG group</taxon>
        <taxon>OM182 clade</taxon>
    </lineage>
</organism>
<feature type="signal peptide" evidence="1">
    <location>
        <begin position="1"/>
        <end position="21"/>
    </location>
</feature>
<sequence>MQGNLTRTFASLASFASFAKAAAIVATGLLVSGHSMGQLGAMMNPGLVGRDQTEAIRINDAIFQATGFGNTTMVATPAGNVIVDTSLIVNAARHKRLLQAEDDGPVKYIILTHAHGDHIGGVNAWREEDTEIIAQDEHYEFVNYQNRLKGLFSQRNAAQFPSLNVVQLSELEIAEGVDNFGAEIVPTIMFEEEYNFELGGVEFNVLHTPGETYDHLSVWVPKYRAAFVGDNFYTSFPNMYTLRGTKPRWALDYVDSINRILALEPEILIPSHGDAIIGEQQIQRELTRYRDAILYVHDKTVLGMNQGKDVHTLMAEISLPSDLDIGEGYGRISWSVRGIYESYMGWFDGNPTSMFSTPVDEAYPQLVELAGGAEAVAMLAEAQIESGDFELALHSADIALSAEPQSVRALQARLAAFNALLAASDNSNEIGWLSFGVRESQAALDAALVP</sequence>
<evidence type="ECO:0000259" key="2">
    <source>
        <dbReference type="SMART" id="SM00849"/>
    </source>
</evidence>
<dbReference type="GO" id="GO:0046983">
    <property type="term" value="F:protein dimerization activity"/>
    <property type="evidence" value="ECO:0007669"/>
    <property type="project" value="InterPro"/>
</dbReference>
<dbReference type="PANTHER" id="PTHR43223">
    <property type="entry name" value="ALKYL/ARYL-SULFATASE"/>
    <property type="match status" value="1"/>
</dbReference>
<dbReference type="SMART" id="SM00849">
    <property type="entry name" value="Lactamase_B"/>
    <property type="match status" value="1"/>
</dbReference>
<dbReference type="InterPro" id="IPR052195">
    <property type="entry name" value="Bact_Alkyl/Aryl-Sulfatase"/>
</dbReference>
<name>A0A0R2T3F7_9GAMM</name>
<dbReference type="InterPro" id="IPR029228">
    <property type="entry name" value="Alkyl_sulf_dimr"/>
</dbReference>
<evidence type="ECO:0000256" key="1">
    <source>
        <dbReference type="SAM" id="SignalP"/>
    </source>
</evidence>
<dbReference type="InterPro" id="IPR036866">
    <property type="entry name" value="RibonucZ/Hydroxyglut_hydro"/>
</dbReference>
<dbReference type="Gene3D" id="1.25.40.880">
    <property type="entry name" value="Alkyl sulfatase, dimerisation domain"/>
    <property type="match status" value="1"/>
</dbReference>
<dbReference type="PANTHER" id="PTHR43223:SF2">
    <property type="entry name" value="METALLO-BETA-LACTAMASE DOMAIN-CONTAINING PROTEIN"/>
    <property type="match status" value="1"/>
</dbReference>
<proteinExistence type="predicted"/>
<comment type="caution">
    <text evidence="3">The sequence shown here is derived from an EMBL/GenBank/DDBJ whole genome shotgun (WGS) entry which is preliminary data.</text>
</comment>
<feature type="domain" description="Metallo-beta-lactamase" evidence="2">
    <location>
        <begin position="68"/>
        <end position="272"/>
    </location>
</feature>
<feature type="chain" id="PRO_5006424328" description="Metallo-beta-lactamase domain-containing protein" evidence="1">
    <location>
        <begin position="22"/>
        <end position="450"/>
    </location>
</feature>
<gene>
    <name evidence="3" type="ORF">ABR85_10355</name>
</gene>
<dbReference type="Proteomes" id="UP000051242">
    <property type="component" value="Unassembled WGS sequence"/>
</dbReference>